<dbReference type="Proteomes" id="UP000248745">
    <property type="component" value="Unassembled WGS sequence"/>
</dbReference>
<dbReference type="Pfam" id="PF01063">
    <property type="entry name" value="Aminotran_4"/>
    <property type="match status" value="1"/>
</dbReference>
<evidence type="ECO:0000313" key="14">
    <source>
        <dbReference type="Proteomes" id="UP000248745"/>
    </source>
</evidence>
<dbReference type="InterPro" id="IPR050571">
    <property type="entry name" value="Class-IV_PLP-Dep_Aminotrnsfr"/>
</dbReference>
<evidence type="ECO:0000256" key="1">
    <source>
        <dbReference type="ARBA" id="ARBA00001933"/>
    </source>
</evidence>
<comment type="catalytic activity">
    <reaction evidence="10">
        <text>L-leucine + 2-oxoglutarate = 4-methyl-2-oxopentanoate + L-glutamate</text>
        <dbReference type="Rhea" id="RHEA:18321"/>
        <dbReference type="ChEBI" id="CHEBI:16810"/>
        <dbReference type="ChEBI" id="CHEBI:17865"/>
        <dbReference type="ChEBI" id="CHEBI:29985"/>
        <dbReference type="ChEBI" id="CHEBI:57427"/>
        <dbReference type="EC" id="2.6.1.42"/>
    </reaction>
</comment>
<comment type="similarity">
    <text evidence="5 11">Belongs to the class-IV pyridoxal-phosphate-dependent aminotransferase family.</text>
</comment>
<dbReference type="InterPro" id="IPR018300">
    <property type="entry name" value="Aminotrans_IV_CS"/>
</dbReference>
<dbReference type="Gene3D" id="3.30.470.10">
    <property type="match status" value="1"/>
</dbReference>
<dbReference type="PANTHER" id="PTHR42743:SF11">
    <property type="entry name" value="AMINODEOXYCHORISMATE LYASE"/>
    <property type="match status" value="1"/>
</dbReference>
<dbReference type="AlphaFoldDB" id="A0A2W2ACP3"/>
<dbReference type="GO" id="GO:0046394">
    <property type="term" value="P:carboxylic acid biosynthetic process"/>
    <property type="evidence" value="ECO:0007669"/>
    <property type="project" value="UniProtKB-ARBA"/>
</dbReference>
<evidence type="ECO:0000256" key="5">
    <source>
        <dbReference type="ARBA" id="ARBA00009320"/>
    </source>
</evidence>
<organism evidence="13 14">
    <name type="scientific">Taibaiella soli</name>
    <dbReference type="NCBI Taxonomy" id="1649169"/>
    <lineage>
        <taxon>Bacteria</taxon>
        <taxon>Pseudomonadati</taxon>
        <taxon>Bacteroidota</taxon>
        <taxon>Chitinophagia</taxon>
        <taxon>Chitinophagales</taxon>
        <taxon>Chitinophagaceae</taxon>
        <taxon>Taibaiella</taxon>
    </lineage>
</organism>
<dbReference type="Gene3D" id="3.20.10.10">
    <property type="entry name" value="D-amino Acid Aminotransferase, subunit A, domain 2"/>
    <property type="match status" value="1"/>
</dbReference>
<evidence type="ECO:0000256" key="12">
    <source>
        <dbReference type="RuleBase" id="RU004516"/>
    </source>
</evidence>
<evidence type="ECO:0000256" key="7">
    <source>
        <dbReference type="ARBA" id="ARBA00022898"/>
    </source>
</evidence>
<dbReference type="OrthoDB" id="9805628at2"/>
<dbReference type="PANTHER" id="PTHR42743">
    <property type="entry name" value="AMINO-ACID AMINOTRANSFERASE"/>
    <property type="match status" value="1"/>
</dbReference>
<evidence type="ECO:0000256" key="3">
    <source>
        <dbReference type="ARBA" id="ARBA00004931"/>
    </source>
</evidence>
<evidence type="ECO:0000256" key="6">
    <source>
        <dbReference type="ARBA" id="ARBA00013053"/>
    </source>
</evidence>
<proteinExistence type="inferred from homology"/>
<evidence type="ECO:0000256" key="4">
    <source>
        <dbReference type="ARBA" id="ARBA00005072"/>
    </source>
</evidence>
<dbReference type="EC" id="2.6.1.42" evidence="6"/>
<evidence type="ECO:0000256" key="2">
    <source>
        <dbReference type="ARBA" id="ARBA00004824"/>
    </source>
</evidence>
<dbReference type="InterPro" id="IPR036038">
    <property type="entry name" value="Aminotransferase-like"/>
</dbReference>
<protein>
    <recommendedName>
        <fullName evidence="6">branched-chain-amino-acid transaminase</fullName>
        <ecNumber evidence="6">2.6.1.42</ecNumber>
    </recommendedName>
</protein>
<name>A0A2W2ACP3_9BACT</name>
<evidence type="ECO:0000313" key="13">
    <source>
        <dbReference type="EMBL" id="PZF73071.1"/>
    </source>
</evidence>
<sequence length="278" mass="31815">MKPNYININGHITDADLAQVSHDNRAFRYGYGLFETMLIQDGQIPYATLHWQRLFRGLERLFFTLPPHFTTEYLAEEIVRTVKKNKCEKLCRVRLQVFAGSGGLYDGKSQIPEFLIDCFELQPHVLKLNENGLDVGIASEIVKNNDSLSNLKTSNALVYVIAAQQAKHKKWNDALICNAADNIVESTISNIFWVKNEKVYTPPLSDGCVAGVMRQFIINRLLTQKTIVIEKSLSASELGNADELFLTNAIRRLKWVKSATNIDFRHDFTRHLYFEIFK</sequence>
<dbReference type="InterPro" id="IPR043132">
    <property type="entry name" value="BCAT-like_C"/>
</dbReference>
<dbReference type="GO" id="GO:0004084">
    <property type="term" value="F:branched-chain-amino-acid transaminase activity"/>
    <property type="evidence" value="ECO:0007669"/>
    <property type="project" value="UniProtKB-EC"/>
</dbReference>
<comment type="pathway">
    <text evidence="4">Amino-acid biosynthesis; L-leucine biosynthesis; L-leucine from 3-methyl-2-oxobutanoate: step 4/4.</text>
</comment>
<accession>A0A2W2ACP3</accession>
<dbReference type="PROSITE" id="PS00770">
    <property type="entry name" value="AA_TRANSFER_CLASS_4"/>
    <property type="match status" value="1"/>
</dbReference>
<keyword evidence="7 12" id="KW-0663">Pyridoxal phosphate</keyword>
<dbReference type="InterPro" id="IPR043131">
    <property type="entry name" value="BCAT-like_N"/>
</dbReference>
<dbReference type="EMBL" id="QKTW01000015">
    <property type="protein sequence ID" value="PZF73071.1"/>
    <property type="molecule type" value="Genomic_DNA"/>
</dbReference>
<evidence type="ECO:0000256" key="10">
    <source>
        <dbReference type="ARBA" id="ARBA00049229"/>
    </source>
</evidence>
<evidence type="ECO:0000256" key="8">
    <source>
        <dbReference type="ARBA" id="ARBA00048212"/>
    </source>
</evidence>
<comment type="catalytic activity">
    <reaction evidence="9">
        <text>L-isoleucine + 2-oxoglutarate = (S)-3-methyl-2-oxopentanoate + L-glutamate</text>
        <dbReference type="Rhea" id="RHEA:24801"/>
        <dbReference type="ChEBI" id="CHEBI:16810"/>
        <dbReference type="ChEBI" id="CHEBI:29985"/>
        <dbReference type="ChEBI" id="CHEBI:35146"/>
        <dbReference type="ChEBI" id="CHEBI:58045"/>
        <dbReference type="EC" id="2.6.1.42"/>
    </reaction>
</comment>
<comment type="cofactor">
    <cofactor evidence="1 12">
        <name>pyridoxal 5'-phosphate</name>
        <dbReference type="ChEBI" id="CHEBI:597326"/>
    </cofactor>
</comment>
<comment type="catalytic activity">
    <reaction evidence="8">
        <text>L-valine + 2-oxoglutarate = 3-methyl-2-oxobutanoate + L-glutamate</text>
        <dbReference type="Rhea" id="RHEA:24813"/>
        <dbReference type="ChEBI" id="CHEBI:11851"/>
        <dbReference type="ChEBI" id="CHEBI:16810"/>
        <dbReference type="ChEBI" id="CHEBI:29985"/>
        <dbReference type="ChEBI" id="CHEBI:57762"/>
        <dbReference type="EC" id="2.6.1.42"/>
    </reaction>
</comment>
<dbReference type="InterPro" id="IPR001544">
    <property type="entry name" value="Aminotrans_IV"/>
</dbReference>
<dbReference type="RefSeq" id="WP_110998649.1">
    <property type="nucleotide sequence ID" value="NZ_QKTW01000015.1"/>
</dbReference>
<comment type="caution">
    <text evidence="13">The sequence shown here is derived from an EMBL/GenBank/DDBJ whole genome shotgun (WGS) entry which is preliminary data.</text>
</comment>
<evidence type="ECO:0000256" key="11">
    <source>
        <dbReference type="RuleBase" id="RU004106"/>
    </source>
</evidence>
<reference evidence="13 14" key="1">
    <citation type="submission" date="2018-06" db="EMBL/GenBank/DDBJ databases">
        <title>Mucibacter soli gen. nov., sp. nov., a new member of the family Chitinophagaceae producing mucin.</title>
        <authorList>
            <person name="Kim M.-K."/>
            <person name="Park S."/>
            <person name="Kim T.-S."/>
            <person name="Joung Y."/>
            <person name="Han J.-H."/>
            <person name="Kim S.B."/>
        </authorList>
    </citation>
    <scope>NUCLEOTIDE SEQUENCE [LARGE SCALE GENOMIC DNA]</scope>
    <source>
        <strain evidence="13 14">R1-15</strain>
    </source>
</reference>
<evidence type="ECO:0000256" key="9">
    <source>
        <dbReference type="ARBA" id="ARBA00048798"/>
    </source>
</evidence>
<keyword evidence="14" id="KW-1185">Reference proteome</keyword>
<dbReference type="CDD" id="cd00449">
    <property type="entry name" value="PLPDE_IV"/>
    <property type="match status" value="1"/>
</dbReference>
<comment type="pathway">
    <text evidence="3">Amino-acid biosynthesis; L-valine biosynthesis; L-valine from pyruvate: step 4/4.</text>
</comment>
<dbReference type="SUPFAM" id="SSF56752">
    <property type="entry name" value="D-aminoacid aminotransferase-like PLP-dependent enzymes"/>
    <property type="match status" value="1"/>
</dbReference>
<gene>
    <name evidence="13" type="ORF">DN068_09360</name>
</gene>
<comment type="pathway">
    <text evidence="2">Amino-acid biosynthesis; L-isoleucine biosynthesis; L-isoleucine from 2-oxobutanoate: step 4/4.</text>
</comment>